<name>L8EBA8_HUMAN</name>
<evidence type="ECO:0000313" key="1">
    <source>
        <dbReference type="EMBL" id="CCQ43768.1"/>
    </source>
</evidence>
<sequence>MIHMSAWFSLPHLQFQDTAPPISEQEVSHSTQSLGRLMNALEKTRDSAFSQNRLAIIHPFLPVTVNQRILCFGKISDGKTSSGGSRWKSCLLEH</sequence>
<protein>
    <submittedName>
        <fullName evidence="1">Alternative protein OSBPL6</fullName>
    </submittedName>
</protein>
<dbReference type="AlphaFoldDB" id="L8EBA8"/>
<dbReference type="ChiTaRS" id="OSBPL6">
    <property type="organism name" value="human"/>
</dbReference>
<dbReference type="OrthoDB" id="1854502at2759"/>
<proteinExistence type="predicted"/>
<organism evidence="1">
    <name type="scientific">Homo sapiens</name>
    <name type="common">Human</name>
    <dbReference type="NCBI Taxonomy" id="9606"/>
    <lineage>
        <taxon>Eukaryota</taxon>
        <taxon>Metazoa</taxon>
        <taxon>Chordata</taxon>
        <taxon>Craniata</taxon>
        <taxon>Vertebrata</taxon>
        <taxon>Euteleostomi</taxon>
        <taxon>Mammalia</taxon>
        <taxon>Eutheria</taxon>
        <taxon>Euarchontoglires</taxon>
        <taxon>Primates</taxon>
        <taxon>Haplorrhini</taxon>
        <taxon>Catarrhini</taxon>
        <taxon>Hominidae</taxon>
        <taxon>Homo</taxon>
    </lineage>
</organism>
<gene>
    <name evidence="1" type="primary">OSBPL6</name>
</gene>
<reference evidence="1" key="1">
    <citation type="journal article" date="2013" name="PLoS ONE">
        <title>Direct detection of alternative open reading frames translation products in human significantly expands the proteome.</title>
        <authorList>
            <person name="Vanderperre B."/>
            <person name="Lucier J.-F."/>
            <person name="Motard J."/>
            <person name="Tremblay G."/>
            <person name="Vanderperre S."/>
            <person name="Wisztorski M."/>
            <person name="Salzet M."/>
            <person name="Boisvert F.-M."/>
            <person name="Roucou X."/>
        </authorList>
    </citation>
    <scope>NUCLEOTIDE SEQUENCE</scope>
</reference>
<dbReference type="EMBL" id="HF584271">
    <property type="protein sequence ID" value="CCQ43768.1"/>
    <property type="molecule type" value="Genomic_DNA"/>
</dbReference>
<accession>L8EBA8</accession>